<dbReference type="GO" id="GO:0003824">
    <property type="term" value="F:catalytic activity"/>
    <property type="evidence" value="ECO:0007669"/>
    <property type="project" value="InterPro"/>
</dbReference>
<dbReference type="Pfam" id="PF00730">
    <property type="entry name" value="HhH-GPD"/>
    <property type="match status" value="1"/>
</dbReference>
<proteinExistence type="predicted"/>
<feature type="domain" description="HhH-GPD" evidence="5">
    <location>
        <begin position="40"/>
        <end position="200"/>
    </location>
</feature>
<keyword evidence="4" id="KW-0411">Iron-sulfur</keyword>
<dbReference type="Proteomes" id="UP000319449">
    <property type="component" value="Unassembled WGS sequence"/>
</dbReference>
<evidence type="ECO:0000313" key="7">
    <source>
        <dbReference type="Proteomes" id="UP000319449"/>
    </source>
</evidence>
<dbReference type="SUPFAM" id="SSF48150">
    <property type="entry name" value="DNA-glycosylase"/>
    <property type="match status" value="1"/>
</dbReference>
<dbReference type="RefSeq" id="WP_246125880.1">
    <property type="nucleotide sequence ID" value="NZ_VLLN01000020.1"/>
</dbReference>
<dbReference type="PANTHER" id="PTHR10359">
    <property type="entry name" value="A/G-SPECIFIC ADENINE GLYCOSYLASE/ENDONUCLEASE III"/>
    <property type="match status" value="1"/>
</dbReference>
<accession>A0A562VHY9</accession>
<evidence type="ECO:0000256" key="2">
    <source>
        <dbReference type="ARBA" id="ARBA00022723"/>
    </source>
</evidence>
<evidence type="ECO:0000313" key="6">
    <source>
        <dbReference type="EMBL" id="TWJ17556.1"/>
    </source>
</evidence>
<keyword evidence="7" id="KW-1185">Reference proteome</keyword>
<gene>
    <name evidence="6" type="ORF">JN12_02951</name>
</gene>
<dbReference type="PANTHER" id="PTHR10359:SF19">
    <property type="entry name" value="DNA REPAIR GLYCOSYLASE MJ1434-RELATED"/>
    <property type="match status" value="1"/>
</dbReference>
<keyword evidence="3" id="KW-0408">Iron</keyword>
<dbReference type="SMART" id="SM00478">
    <property type="entry name" value="ENDO3c"/>
    <property type="match status" value="1"/>
</dbReference>
<dbReference type="InterPro" id="IPR023170">
    <property type="entry name" value="HhH_base_excis_C"/>
</dbReference>
<dbReference type="Gene3D" id="1.10.340.30">
    <property type="entry name" value="Hypothetical protein, domain 2"/>
    <property type="match status" value="1"/>
</dbReference>
<evidence type="ECO:0000256" key="3">
    <source>
        <dbReference type="ARBA" id="ARBA00023004"/>
    </source>
</evidence>
<dbReference type="InterPro" id="IPR011257">
    <property type="entry name" value="DNA_glycosylase"/>
</dbReference>
<dbReference type="InterPro" id="IPR003265">
    <property type="entry name" value="HhH-GPD_domain"/>
</dbReference>
<sequence>MADCMTERLLHLYELLLATYGPRHWWPAETPFEVCVGAILTQNTNWVNVEKAIANLKAAGFLSVEALVRVDPLELGEVIRPAGFFNVKSRRLKSFVTWLMLRADGSLEQLFAADWRQLRPELLAISGIGPETADSILLYAGAQPTFVVDAYTRRLLFRLGLLTEEDTGYEEVRSLFMDALPQEVSLFNEYHALIVQHCKERCRKRPLCGGCVLRVEGICRFGDDGVRSEEKAVEG</sequence>
<protein>
    <submittedName>
        <fullName evidence="6">DNA-3-methyladenine glycosylase III</fullName>
    </submittedName>
</protein>
<name>A0A562VHY9_9BACT</name>
<dbReference type="CDD" id="cd00056">
    <property type="entry name" value="ENDO3c"/>
    <property type="match status" value="1"/>
</dbReference>
<dbReference type="PIRSF" id="PIRSF001435">
    <property type="entry name" value="Nth"/>
    <property type="match status" value="1"/>
</dbReference>
<organism evidence="6 7">
    <name type="scientific">Geobacter argillaceus</name>
    <dbReference type="NCBI Taxonomy" id="345631"/>
    <lineage>
        <taxon>Bacteria</taxon>
        <taxon>Pseudomonadati</taxon>
        <taxon>Thermodesulfobacteriota</taxon>
        <taxon>Desulfuromonadia</taxon>
        <taxon>Geobacterales</taxon>
        <taxon>Geobacteraceae</taxon>
        <taxon>Geobacter</taxon>
    </lineage>
</organism>
<keyword evidence="1" id="KW-0004">4Fe-4S</keyword>
<dbReference type="AlphaFoldDB" id="A0A562VHY9"/>
<comment type="caution">
    <text evidence="6">The sequence shown here is derived from an EMBL/GenBank/DDBJ whole genome shotgun (WGS) entry which is preliminary data.</text>
</comment>
<dbReference type="GO" id="GO:0051539">
    <property type="term" value="F:4 iron, 4 sulfur cluster binding"/>
    <property type="evidence" value="ECO:0007669"/>
    <property type="project" value="UniProtKB-KW"/>
</dbReference>
<evidence type="ECO:0000259" key="5">
    <source>
        <dbReference type="SMART" id="SM00478"/>
    </source>
</evidence>
<dbReference type="GO" id="GO:0046872">
    <property type="term" value="F:metal ion binding"/>
    <property type="evidence" value="ECO:0007669"/>
    <property type="project" value="UniProtKB-KW"/>
</dbReference>
<evidence type="ECO:0000256" key="1">
    <source>
        <dbReference type="ARBA" id="ARBA00022485"/>
    </source>
</evidence>
<evidence type="ECO:0000256" key="4">
    <source>
        <dbReference type="ARBA" id="ARBA00023014"/>
    </source>
</evidence>
<reference evidence="6 7" key="1">
    <citation type="submission" date="2019-07" db="EMBL/GenBank/DDBJ databases">
        <title>Genomic Encyclopedia of Archaeal and Bacterial Type Strains, Phase II (KMG-II): from individual species to whole genera.</title>
        <authorList>
            <person name="Goeker M."/>
        </authorList>
    </citation>
    <scope>NUCLEOTIDE SEQUENCE [LARGE SCALE GENOMIC DNA]</scope>
    <source>
        <strain evidence="6 7">ATCC BAA-1139</strain>
    </source>
</reference>
<dbReference type="EMBL" id="VLLN01000020">
    <property type="protein sequence ID" value="TWJ17556.1"/>
    <property type="molecule type" value="Genomic_DNA"/>
</dbReference>
<dbReference type="Gene3D" id="1.10.1670.10">
    <property type="entry name" value="Helix-hairpin-Helix base-excision DNA repair enzymes (C-terminal)"/>
    <property type="match status" value="1"/>
</dbReference>
<dbReference type="GO" id="GO:0006284">
    <property type="term" value="P:base-excision repair"/>
    <property type="evidence" value="ECO:0007669"/>
    <property type="project" value="InterPro"/>
</dbReference>
<keyword evidence="2" id="KW-0479">Metal-binding</keyword>